<protein>
    <submittedName>
        <fullName evidence="1">Uncharacterized protein</fullName>
    </submittedName>
</protein>
<proteinExistence type="predicted"/>
<name>A0A6M3M8A6_9ZZZZ</name>
<dbReference type="AlphaFoldDB" id="A0A6M3M8A6"/>
<gene>
    <name evidence="1" type="ORF">MM171B00685_0003</name>
</gene>
<organism evidence="1">
    <name type="scientific">viral metagenome</name>
    <dbReference type="NCBI Taxonomy" id="1070528"/>
    <lineage>
        <taxon>unclassified sequences</taxon>
        <taxon>metagenomes</taxon>
        <taxon>organismal metagenomes</taxon>
    </lineage>
</organism>
<dbReference type="EMBL" id="MT143849">
    <property type="protein sequence ID" value="QJB03498.1"/>
    <property type="molecule type" value="Genomic_DNA"/>
</dbReference>
<sequence length="91" mass="10645">MSAKKTKIPTKTRIAKEREFCAFAQEYKFVIHPKGFDYYLESFLEAGCCPCDPDRKNCPCGKAAIEVVRDGHCLCRLFWRSYQDFVTMMFK</sequence>
<reference evidence="1" key="1">
    <citation type="submission" date="2020-03" db="EMBL/GenBank/DDBJ databases">
        <title>The deep terrestrial virosphere.</title>
        <authorList>
            <person name="Holmfeldt K."/>
            <person name="Nilsson E."/>
            <person name="Simone D."/>
            <person name="Lopez-Fernandez M."/>
            <person name="Wu X."/>
            <person name="de Brujin I."/>
            <person name="Lundin D."/>
            <person name="Andersson A."/>
            <person name="Bertilsson S."/>
            <person name="Dopson M."/>
        </authorList>
    </citation>
    <scope>NUCLEOTIDE SEQUENCE</scope>
    <source>
        <strain evidence="1">MM171B00685</strain>
    </source>
</reference>
<evidence type="ECO:0000313" key="1">
    <source>
        <dbReference type="EMBL" id="QJB03498.1"/>
    </source>
</evidence>
<accession>A0A6M3M8A6</accession>